<protein>
    <recommendedName>
        <fullName evidence="3">Phosphoesterase</fullName>
    </recommendedName>
</protein>
<name>A0A1D9P0G0_9FIRM</name>
<gene>
    <name evidence="1" type="ORF">bhn_I0925</name>
</gene>
<evidence type="ECO:0008006" key="3">
    <source>
        <dbReference type="Google" id="ProtNLM"/>
    </source>
</evidence>
<dbReference type="Proteomes" id="UP000179284">
    <property type="component" value="Chromosome I"/>
</dbReference>
<proteinExistence type="predicted"/>
<organism evidence="1 2">
    <name type="scientific">Butyrivibrio hungatei</name>
    <dbReference type="NCBI Taxonomy" id="185008"/>
    <lineage>
        <taxon>Bacteria</taxon>
        <taxon>Bacillati</taxon>
        <taxon>Bacillota</taxon>
        <taxon>Clostridia</taxon>
        <taxon>Lachnospirales</taxon>
        <taxon>Lachnospiraceae</taxon>
        <taxon>Butyrivibrio</taxon>
    </lineage>
</organism>
<dbReference type="AlphaFoldDB" id="A0A1D9P0G0"/>
<keyword evidence="2" id="KW-1185">Reference proteome</keyword>
<evidence type="ECO:0000313" key="1">
    <source>
        <dbReference type="EMBL" id="AOZ95959.1"/>
    </source>
</evidence>
<dbReference type="KEGG" id="bhu:bhn_I0925"/>
<accession>A0A1D9P0G0</accession>
<dbReference type="EMBL" id="CP017831">
    <property type="protein sequence ID" value="AOZ95959.1"/>
    <property type="molecule type" value="Genomic_DNA"/>
</dbReference>
<reference evidence="2" key="1">
    <citation type="submission" date="2016-10" db="EMBL/GenBank/DDBJ databases">
        <title>The complete genome sequence of the rumen bacterium Butyrivibrio hungatei MB2003.</title>
        <authorList>
            <person name="Palevich N."/>
            <person name="Kelly W.J."/>
            <person name="Leahy S.C."/>
            <person name="Altermann E."/>
            <person name="Rakonjac J."/>
            <person name="Attwood G.T."/>
        </authorList>
    </citation>
    <scope>NUCLEOTIDE SEQUENCE [LARGE SCALE GENOMIC DNA]</scope>
    <source>
        <strain evidence="2">MB2003</strain>
    </source>
</reference>
<sequence length="53" mass="6233">MIYFTSDLHLGHRGIITMQNRNEGVLRYDVGVDANNFYPVSVKQIIEFFEMPR</sequence>
<evidence type="ECO:0000313" key="2">
    <source>
        <dbReference type="Proteomes" id="UP000179284"/>
    </source>
</evidence>